<protein>
    <submittedName>
        <fullName evidence="2">Possible dTDP-glucose 4,6-dehydratase</fullName>
        <ecNumber evidence="2">4.2.1.46</ecNumber>
    </submittedName>
</protein>
<dbReference type="AlphaFoldDB" id="Q7V0J9"/>
<dbReference type="Proteomes" id="UP000001026">
    <property type="component" value="Chromosome"/>
</dbReference>
<evidence type="ECO:0000313" key="3">
    <source>
        <dbReference type="Proteomes" id="UP000001026"/>
    </source>
</evidence>
<dbReference type="Gene3D" id="3.90.25.10">
    <property type="entry name" value="UDP-galactose 4-epimerase, domain 1"/>
    <property type="match status" value="1"/>
</dbReference>
<feature type="domain" description="NAD(P)-binding" evidence="1">
    <location>
        <begin position="4"/>
        <end position="305"/>
    </location>
</feature>
<evidence type="ECO:0000313" key="2">
    <source>
        <dbReference type="EMBL" id="CAE19716.1"/>
    </source>
</evidence>
<accession>Q7V0J9</accession>
<dbReference type="RefSeq" id="WP_011132891.1">
    <property type="nucleotide sequence ID" value="NC_005072.1"/>
</dbReference>
<dbReference type="GO" id="GO:0008460">
    <property type="term" value="F:dTDP-glucose 4,6-dehydratase activity"/>
    <property type="evidence" value="ECO:0007669"/>
    <property type="project" value="UniProtKB-EC"/>
</dbReference>
<dbReference type="Gene3D" id="3.40.50.720">
    <property type="entry name" value="NAD(P)-binding Rossmann-like Domain"/>
    <property type="match status" value="1"/>
</dbReference>
<dbReference type="CDD" id="cd08946">
    <property type="entry name" value="SDR_e"/>
    <property type="match status" value="1"/>
</dbReference>
<dbReference type="InterPro" id="IPR036291">
    <property type="entry name" value="NAD(P)-bd_dom_sf"/>
</dbReference>
<keyword evidence="2" id="KW-0456">Lyase</keyword>
<proteinExistence type="predicted"/>
<reference evidence="2 3" key="1">
    <citation type="journal article" date="2003" name="Nature">
        <title>Genome divergence in two Prochlorococcus ecotypes reflects oceanic niche differentiation.</title>
        <authorList>
            <person name="Rocap G."/>
            <person name="Larimer F.W."/>
            <person name="Lamerdin J.E."/>
            <person name="Malfatti S."/>
            <person name="Chain P."/>
            <person name="Ahlgren N.A."/>
            <person name="Arellano A."/>
            <person name="Coleman M."/>
            <person name="Hauser L."/>
            <person name="Hess W.R."/>
            <person name="Johnson Z.I."/>
            <person name="Land M.L."/>
            <person name="Lindell D."/>
            <person name="Post A.F."/>
            <person name="Regala W."/>
            <person name="Shah M."/>
            <person name="Shaw S.L."/>
            <person name="Steglich C."/>
            <person name="Sullivan M.B."/>
            <person name="Ting C.S."/>
            <person name="Tolonen A."/>
            <person name="Webb E.A."/>
            <person name="Zinser E.R."/>
            <person name="Chisholm S.W."/>
        </authorList>
    </citation>
    <scope>NUCLEOTIDE SEQUENCE [LARGE SCALE GENOMIC DNA]</scope>
    <source>
        <strain evidence="3">CCMP1986 / NIES-2087 / MED4</strain>
    </source>
</reference>
<dbReference type="HOGENOM" id="CLU_007383_1_7_3"/>
<dbReference type="SUPFAM" id="SSF51735">
    <property type="entry name" value="NAD(P)-binding Rossmann-fold domains"/>
    <property type="match status" value="1"/>
</dbReference>
<dbReference type="OrthoDB" id="9811743at2"/>
<dbReference type="PANTHER" id="PTHR43000">
    <property type="entry name" value="DTDP-D-GLUCOSE 4,6-DEHYDRATASE-RELATED"/>
    <property type="match status" value="1"/>
</dbReference>
<dbReference type="InterPro" id="IPR016040">
    <property type="entry name" value="NAD(P)-bd_dom"/>
</dbReference>
<evidence type="ECO:0000259" key="1">
    <source>
        <dbReference type="Pfam" id="PF16363"/>
    </source>
</evidence>
<sequence length="329" mass="38722">MKYLILGSGSFAGQLIFSEYLERNYDVYGFNRSRVKDHYQWPWIKKYKNDLGNRWFEYNLTNDVEEMISHINRLKPNFIIDFMGQGMVAPSWLKPEVWYTTNIAIKSRLMNALIDSSFLQKYIRIGTPEVFGSNENFLKEDECFNPSTPYAVSHAAIDFNLRCLYKQYNFPYLIGRFANFYGVGQQLYRIIPRLFLSCRSERNFILDGKGESRRSFIFSKDIVSAIDSMIKFDGIGQEFNFSSNEEISIMSLVNKICNLTNVDKSRILKFGPERPGKDRYYRLDIKKSKNVLNWEPEVSLDEGLNIINIWISENIENLSNKSWTYEYKD</sequence>
<dbReference type="EC" id="4.2.1.46" evidence="2"/>
<dbReference type="Pfam" id="PF16363">
    <property type="entry name" value="GDP_Man_Dehyd"/>
    <property type="match status" value="1"/>
</dbReference>
<organism evidence="2 3">
    <name type="scientific">Prochlorococcus marinus subsp. pastoris (strain CCMP1986 / NIES-2087 / MED4)</name>
    <dbReference type="NCBI Taxonomy" id="59919"/>
    <lineage>
        <taxon>Bacteria</taxon>
        <taxon>Bacillati</taxon>
        <taxon>Cyanobacteriota</taxon>
        <taxon>Cyanophyceae</taxon>
        <taxon>Synechococcales</taxon>
        <taxon>Prochlorococcaceae</taxon>
        <taxon>Prochlorococcus</taxon>
    </lineage>
</organism>
<dbReference type="STRING" id="59919.PMM1257"/>
<gene>
    <name evidence="2" type="ordered locus">PMM1257</name>
</gene>
<dbReference type="KEGG" id="pmm:PMM1257"/>
<dbReference type="EMBL" id="BX548174">
    <property type="protein sequence ID" value="CAE19716.1"/>
    <property type="molecule type" value="Genomic_DNA"/>
</dbReference>
<dbReference type="eggNOG" id="COG1088">
    <property type="taxonomic scope" value="Bacteria"/>
</dbReference>
<name>Q7V0J9_PROMP</name>